<protein>
    <submittedName>
        <fullName evidence="2 4">Uncharacterized protein</fullName>
    </submittedName>
</protein>
<gene>
    <name evidence="2" type="ORF">SSLN_LOCUS19576</name>
</gene>
<feature type="transmembrane region" description="Helical" evidence="1">
    <location>
        <begin position="96"/>
        <end position="118"/>
    </location>
</feature>
<evidence type="ECO:0000313" key="3">
    <source>
        <dbReference type="Proteomes" id="UP000275846"/>
    </source>
</evidence>
<evidence type="ECO:0000313" key="4">
    <source>
        <dbReference type="WBParaSite" id="SSLN_0002030701-mRNA-1"/>
    </source>
</evidence>
<proteinExistence type="predicted"/>
<feature type="transmembrane region" description="Helical" evidence="1">
    <location>
        <begin position="55"/>
        <end position="76"/>
    </location>
</feature>
<reference evidence="2 3" key="2">
    <citation type="submission" date="2018-11" db="EMBL/GenBank/DDBJ databases">
        <authorList>
            <consortium name="Pathogen Informatics"/>
        </authorList>
    </citation>
    <scope>NUCLEOTIDE SEQUENCE [LARGE SCALE GENOMIC DNA]</scope>
    <source>
        <strain evidence="2 3">NST_G2</strain>
    </source>
</reference>
<feature type="transmembrane region" description="Helical" evidence="1">
    <location>
        <begin position="14"/>
        <end position="34"/>
    </location>
</feature>
<keyword evidence="1" id="KW-1133">Transmembrane helix</keyword>
<dbReference type="OrthoDB" id="6257771at2759"/>
<keyword evidence="1" id="KW-0472">Membrane</keyword>
<accession>A0A183TSX8</accession>
<reference evidence="4" key="1">
    <citation type="submission" date="2016-06" db="UniProtKB">
        <authorList>
            <consortium name="WormBaseParasite"/>
        </authorList>
    </citation>
    <scope>IDENTIFICATION</scope>
</reference>
<dbReference type="Proteomes" id="UP000275846">
    <property type="component" value="Unassembled WGS sequence"/>
</dbReference>
<dbReference type="AlphaFoldDB" id="A0A183TSX8"/>
<dbReference type="EMBL" id="UYSU01048156">
    <property type="protein sequence ID" value="VDM05962.1"/>
    <property type="molecule type" value="Genomic_DNA"/>
</dbReference>
<evidence type="ECO:0000256" key="1">
    <source>
        <dbReference type="SAM" id="Phobius"/>
    </source>
</evidence>
<sequence>MYFLVRTCFLSSSLAQELVGIFFIVKLFRVWYIHNPFVFQYSRQQQINSPSPCQCAFLAAVSTACNLILHGVYGYYSLRMKLRGRRTFDHMTFRSLYLATNYLVLSSIVGCIACWMGCMRWRKSFEQTVGRVIQCTTSGSCSEREDIETPWIGIVGLYEFWRPCVRNFHTRQNFTTDRVNALVRAFKIRRGALLDCMTEVYQLEFVSWMGNYALNSLVCLHFHGTHLVFLGLWRAAALNAQKKRISVTGVNGDAYLNLHSGSSQEYLDSNKSLIEDYVWELFNRLHVQNRESGAMRLNVPEVSKGELRNEQSRDIASWTDISGPYSEEYPRPASTSLISRASTDSEFFRMLHRRSASATGAPTGHF</sequence>
<organism evidence="4">
    <name type="scientific">Schistocephalus solidus</name>
    <name type="common">Tapeworm</name>
    <dbReference type="NCBI Taxonomy" id="70667"/>
    <lineage>
        <taxon>Eukaryota</taxon>
        <taxon>Metazoa</taxon>
        <taxon>Spiralia</taxon>
        <taxon>Lophotrochozoa</taxon>
        <taxon>Platyhelminthes</taxon>
        <taxon>Cestoda</taxon>
        <taxon>Eucestoda</taxon>
        <taxon>Diphyllobothriidea</taxon>
        <taxon>Diphyllobothriidae</taxon>
        <taxon>Schistocephalus</taxon>
    </lineage>
</organism>
<dbReference type="WBParaSite" id="SSLN_0002030701-mRNA-1">
    <property type="protein sequence ID" value="SSLN_0002030701-mRNA-1"/>
    <property type="gene ID" value="SSLN_0002030701"/>
</dbReference>
<evidence type="ECO:0000313" key="2">
    <source>
        <dbReference type="EMBL" id="VDM05962.1"/>
    </source>
</evidence>
<name>A0A183TSX8_SCHSO</name>
<keyword evidence="3" id="KW-1185">Reference proteome</keyword>
<keyword evidence="1" id="KW-0812">Transmembrane</keyword>